<gene>
    <name evidence="3" type="ORF">AVDCRST_MAG66-2180</name>
</gene>
<dbReference type="SMART" id="SM00108">
    <property type="entry name" value="B_lectin"/>
    <property type="match status" value="1"/>
</dbReference>
<protein>
    <recommendedName>
        <fullName evidence="2">Bulb-type lectin domain-containing protein</fullName>
    </recommendedName>
</protein>
<accession>A0A6J4PG44</accession>
<dbReference type="InterPro" id="IPR001480">
    <property type="entry name" value="Bulb-type_lectin_dom"/>
</dbReference>
<dbReference type="SUPFAM" id="SSF51110">
    <property type="entry name" value="alpha-D-mannose-specific plant lectins"/>
    <property type="match status" value="1"/>
</dbReference>
<proteinExistence type="predicted"/>
<reference evidence="3" key="1">
    <citation type="submission" date="2020-02" db="EMBL/GenBank/DDBJ databases">
        <authorList>
            <person name="Meier V. D."/>
        </authorList>
    </citation>
    <scope>NUCLEOTIDE SEQUENCE</scope>
    <source>
        <strain evidence="3">AVDCRST_MAG66</strain>
    </source>
</reference>
<dbReference type="AlphaFoldDB" id="A0A6J4PG44"/>
<dbReference type="InterPro" id="IPR036426">
    <property type="entry name" value="Bulb-type_lectin_dom_sf"/>
</dbReference>
<dbReference type="Gene3D" id="2.90.10.10">
    <property type="entry name" value="Bulb-type lectin domain"/>
    <property type="match status" value="2"/>
</dbReference>
<dbReference type="EMBL" id="CADCUS010000321">
    <property type="protein sequence ID" value="CAA9413612.1"/>
    <property type="molecule type" value="Genomic_DNA"/>
</dbReference>
<evidence type="ECO:0000256" key="1">
    <source>
        <dbReference type="SAM" id="MobiDB-lite"/>
    </source>
</evidence>
<sequence>MLPRPALELPRDPQRPGASVVAGPRETDGLALSGADGQGQHEPHSVPSVQCGRHEPAGVVDVERLDLVLVDAWGLRQRDRFRDVGDAPNRRRACPVGFIDTSALLDRELAVLQRLVQLRHRRPEELGSLRPQLTRGQGITRRPAGDVSHPRRPRCLCGVTMRLVRTIVILFVAATALVASVTTAPAASAAAAGQSYLTRGQSLNTGQSIGRYTQAGAWTWLVMQSDGNLVLYTTGTPGTGPRRACWATNRYDDGMNSYAIYQDDGNFVVYYGFGAYTHLWSSNTRNDGGTTVNISRYGQLWAGMKQLSGFCT</sequence>
<evidence type="ECO:0000259" key="2">
    <source>
        <dbReference type="PROSITE" id="PS50927"/>
    </source>
</evidence>
<feature type="domain" description="Bulb-type lectin" evidence="2">
    <location>
        <begin position="194"/>
        <end position="312"/>
    </location>
</feature>
<feature type="region of interest" description="Disordered" evidence="1">
    <location>
        <begin position="1"/>
        <end position="52"/>
    </location>
</feature>
<dbReference type="PROSITE" id="PS50927">
    <property type="entry name" value="BULB_LECTIN"/>
    <property type="match status" value="1"/>
</dbReference>
<name>A0A6J4PG44_9PSEU</name>
<feature type="region of interest" description="Disordered" evidence="1">
    <location>
        <begin position="129"/>
        <end position="149"/>
    </location>
</feature>
<evidence type="ECO:0000313" key="3">
    <source>
        <dbReference type="EMBL" id="CAA9413612.1"/>
    </source>
</evidence>
<organism evidence="3">
    <name type="scientific">uncultured Pseudonocardia sp</name>
    <dbReference type="NCBI Taxonomy" id="211455"/>
    <lineage>
        <taxon>Bacteria</taxon>
        <taxon>Bacillati</taxon>
        <taxon>Actinomycetota</taxon>
        <taxon>Actinomycetes</taxon>
        <taxon>Pseudonocardiales</taxon>
        <taxon>Pseudonocardiaceae</taxon>
        <taxon>Pseudonocardia</taxon>
        <taxon>environmental samples</taxon>
    </lineage>
</organism>